<evidence type="ECO:0000313" key="3">
    <source>
        <dbReference type="EMBL" id="CDS87066.1"/>
    </source>
</evidence>
<dbReference type="InterPro" id="IPR008928">
    <property type="entry name" value="6-hairpin_glycosidase_sf"/>
</dbReference>
<dbReference type="SUPFAM" id="SSF52833">
    <property type="entry name" value="Thioredoxin-like"/>
    <property type="match status" value="1"/>
</dbReference>
<dbReference type="InterPro" id="IPR036249">
    <property type="entry name" value="Thioredoxin-like_sf"/>
</dbReference>
<dbReference type="EMBL" id="LK932397">
    <property type="protein sequence ID" value="CDS86752.1"/>
    <property type="molecule type" value="Genomic_DNA"/>
</dbReference>
<accession>A0A069A7V3</accession>
<reference evidence="2" key="1">
    <citation type="submission" date="2014-07" db="EMBL/GenBank/DDBJ databases">
        <authorList>
            <person name="Monot Marc"/>
        </authorList>
    </citation>
    <scope>NUCLEOTIDE SEQUENCE</scope>
    <source>
        <strain evidence="2">7032994</strain>
    </source>
</reference>
<dbReference type="AlphaFoldDB" id="A0A069A7V3"/>
<dbReference type="GO" id="GO:0005975">
    <property type="term" value="P:carbohydrate metabolic process"/>
    <property type="evidence" value="ECO:0007669"/>
    <property type="project" value="InterPro"/>
</dbReference>
<dbReference type="InterPro" id="IPR024705">
    <property type="entry name" value="Ssp411"/>
</dbReference>
<evidence type="ECO:0000313" key="2">
    <source>
        <dbReference type="EMBL" id="CDS86752.1"/>
    </source>
</evidence>
<dbReference type="InterPro" id="IPR004879">
    <property type="entry name" value="Ssp411-like_TRX"/>
</dbReference>
<sequence length="678" mass="78767">MDSNRKPNNLINEKSPYLLQHAYNPINWYSWNDEAFKKAKEEDKPIFLSVGYSTCHWCHVMEKESFEDEEVAEIMNRNFVAIKVDKEERPDVDSVYMTVCQAMTGSGGWPMTIIMTPDKKPFFAGTYFPKYSRYNRPGVIDLLENVSEKWNTSRDILIKSGDEIIEALKDDFGVKNTEGDLSKEMLSSSVRVFKAIYDEKYGGFGNAPKFPSPQNLMFLMKYYSIEKDKDVLKMVEKTLDGMYRGGLFDHIGFGFSRYSTDKKWLAPHFEKMLYDNAMLTIAFLDAYKITKKELYKEIAIKTIDYVVREMKDKEGGFYSAQDADSEGEEGKFYTFNPLEIIEVLGEEDGTFFNNYFDITSSGNFEGKSIPNLIKNKEYERHNEKIADLSKKVFEYRKERTSLHKDDKILTSWNALMIVALTKAYSTLKNDIYLEYSNKCLNFINNNLVNESGRLLARYRDGSSDYLAYLDDYAFLIWAYIELYESTFNMKYLEKALNLNESCINLFWDYEKSGFYIYGKDSENLIARPKDLYDGAIPSGNSVQLYNLIRLAKITGDNRLEEMSYKQLKLYVDNVKGSPTGYSFYMLSLMFELYSTKEIICIFKEDSDLIAFKELISENFIPNATFLAKKYNEENTIIGFLNNYILKDDKTSYYVCQSNSCSQPINDLQKLKDMILGVE</sequence>
<dbReference type="RefSeq" id="WP_021366604.1">
    <property type="nucleotide sequence ID" value="NZ_BBYB01000069.1"/>
</dbReference>
<dbReference type="Gene3D" id="1.50.10.10">
    <property type="match status" value="1"/>
</dbReference>
<evidence type="ECO:0000259" key="1">
    <source>
        <dbReference type="Pfam" id="PF03190"/>
    </source>
</evidence>
<dbReference type="Pfam" id="PF03190">
    <property type="entry name" value="Thioredox_DsbH"/>
    <property type="match status" value="1"/>
</dbReference>
<organism evidence="2">
    <name type="scientific">Clostridioides difficile</name>
    <name type="common">Peptoclostridium difficile</name>
    <dbReference type="NCBI Taxonomy" id="1496"/>
    <lineage>
        <taxon>Bacteria</taxon>
        <taxon>Bacillati</taxon>
        <taxon>Bacillota</taxon>
        <taxon>Clostridia</taxon>
        <taxon>Peptostreptococcales</taxon>
        <taxon>Peptostreptococcaceae</taxon>
        <taxon>Clostridioides</taxon>
    </lineage>
</organism>
<dbReference type="PANTHER" id="PTHR42899">
    <property type="entry name" value="SPERMATOGENESIS-ASSOCIATED PROTEIN 20"/>
    <property type="match status" value="1"/>
</dbReference>
<dbReference type="Gene3D" id="3.40.30.10">
    <property type="entry name" value="Glutaredoxin"/>
    <property type="match status" value="1"/>
</dbReference>
<dbReference type="PANTHER" id="PTHR42899:SF1">
    <property type="entry name" value="SPERMATOGENESIS-ASSOCIATED PROTEIN 20"/>
    <property type="match status" value="1"/>
</dbReference>
<dbReference type="Gene3D" id="1.50.10.20">
    <property type="match status" value="1"/>
</dbReference>
<dbReference type="EMBL" id="LK932514">
    <property type="protein sequence ID" value="CDS87066.1"/>
    <property type="molecule type" value="Genomic_DNA"/>
</dbReference>
<dbReference type="PIRSF" id="PIRSF006402">
    <property type="entry name" value="UCP006402_thioredoxin"/>
    <property type="match status" value="1"/>
</dbReference>
<protein>
    <recommendedName>
        <fullName evidence="1">Spermatogenesis-associated protein 20-like TRX domain-containing protein</fullName>
    </recommendedName>
</protein>
<name>A0A069A7V3_CLODI</name>
<dbReference type="SUPFAM" id="SSF48208">
    <property type="entry name" value="Six-hairpin glycosidases"/>
    <property type="match status" value="1"/>
</dbReference>
<dbReference type="CDD" id="cd02955">
    <property type="entry name" value="SSP411"/>
    <property type="match status" value="1"/>
</dbReference>
<dbReference type="InterPro" id="IPR012341">
    <property type="entry name" value="6hp_glycosidase-like_sf"/>
</dbReference>
<feature type="domain" description="Spermatogenesis-associated protein 20-like TRX" evidence="1">
    <location>
        <begin position="8"/>
        <end position="169"/>
    </location>
</feature>
<gene>
    <name evidence="3" type="ORF">BN1096_600006</name>
    <name evidence="2" type="ORF">BN1097_590008</name>
</gene>
<proteinExistence type="predicted"/>